<reference evidence="1" key="2">
    <citation type="journal article" date="2015" name="Fish Shellfish Immunol.">
        <title>Early steps in the European eel (Anguilla anguilla)-Vibrio vulnificus interaction in the gills: Role of the RtxA13 toxin.</title>
        <authorList>
            <person name="Callol A."/>
            <person name="Pajuelo D."/>
            <person name="Ebbesson L."/>
            <person name="Teles M."/>
            <person name="MacKenzie S."/>
            <person name="Amaro C."/>
        </authorList>
    </citation>
    <scope>NUCLEOTIDE SEQUENCE</scope>
</reference>
<dbReference type="AlphaFoldDB" id="A0A0E9VR98"/>
<sequence>MAEISTSSMEASLKHGEYTVAKKTKREVVDGAEKELSFVSCDKSTKVLTEWP</sequence>
<reference evidence="1" key="1">
    <citation type="submission" date="2014-11" db="EMBL/GenBank/DDBJ databases">
        <authorList>
            <person name="Amaro Gonzalez C."/>
        </authorList>
    </citation>
    <scope>NUCLEOTIDE SEQUENCE</scope>
</reference>
<evidence type="ECO:0000313" key="1">
    <source>
        <dbReference type="EMBL" id="JAH79880.1"/>
    </source>
</evidence>
<name>A0A0E9VR98_ANGAN</name>
<protein>
    <submittedName>
        <fullName evidence="1">Uncharacterized protein</fullName>
    </submittedName>
</protein>
<proteinExistence type="predicted"/>
<dbReference type="EMBL" id="GBXM01028697">
    <property type="protein sequence ID" value="JAH79880.1"/>
    <property type="molecule type" value="Transcribed_RNA"/>
</dbReference>
<organism evidence="1">
    <name type="scientific">Anguilla anguilla</name>
    <name type="common">European freshwater eel</name>
    <name type="synonym">Muraena anguilla</name>
    <dbReference type="NCBI Taxonomy" id="7936"/>
    <lineage>
        <taxon>Eukaryota</taxon>
        <taxon>Metazoa</taxon>
        <taxon>Chordata</taxon>
        <taxon>Craniata</taxon>
        <taxon>Vertebrata</taxon>
        <taxon>Euteleostomi</taxon>
        <taxon>Actinopterygii</taxon>
        <taxon>Neopterygii</taxon>
        <taxon>Teleostei</taxon>
        <taxon>Anguilliformes</taxon>
        <taxon>Anguillidae</taxon>
        <taxon>Anguilla</taxon>
    </lineage>
</organism>
<accession>A0A0E9VR98</accession>